<comment type="pathway">
    <text evidence="1">Cofactor biosynthesis; tetrahydrofolate biosynthesis; 5,6,7,8-tetrahydrofolate from 7,8-dihydrofolate: step 1/1.</text>
</comment>
<dbReference type="RefSeq" id="WP_386408286.1">
    <property type="nucleotide sequence ID" value="NZ_JBHTJH010000010.1"/>
</dbReference>
<dbReference type="GO" id="GO:0004146">
    <property type="term" value="F:dihydrofolate reductase activity"/>
    <property type="evidence" value="ECO:0007669"/>
    <property type="project" value="UniProtKB-EC"/>
</dbReference>
<evidence type="ECO:0000313" key="11">
    <source>
        <dbReference type="EMBL" id="MFD0862809.1"/>
    </source>
</evidence>
<accession>A0ABW3CZP2</accession>
<gene>
    <name evidence="11" type="ORF">ACFQ1M_11390</name>
</gene>
<dbReference type="Pfam" id="PF00186">
    <property type="entry name" value="DHFR_1"/>
    <property type="match status" value="1"/>
</dbReference>
<keyword evidence="9" id="KW-0812">Transmembrane</keyword>
<dbReference type="PROSITE" id="PS51330">
    <property type="entry name" value="DHFR_2"/>
    <property type="match status" value="1"/>
</dbReference>
<keyword evidence="4" id="KW-0554">One-carbon metabolism</keyword>
<evidence type="ECO:0000256" key="1">
    <source>
        <dbReference type="ARBA" id="ARBA00004903"/>
    </source>
</evidence>
<dbReference type="CDD" id="cd00209">
    <property type="entry name" value="DHFR"/>
    <property type="match status" value="1"/>
</dbReference>
<name>A0ABW3CZP2_9FLAO</name>
<dbReference type="Proteomes" id="UP001596978">
    <property type="component" value="Unassembled WGS sequence"/>
</dbReference>
<keyword evidence="9" id="KW-0472">Membrane</keyword>
<keyword evidence="9" id="KW-1133">Transmembrane helix</keyword>
<evidence type="ECO:0000256" key="3">
    <source>
        <dbReference type="ARBA" id="ARBA00012856"/>
    </source>
</evidence>
<evidence type="ECO:0000256" key="7">
    <source>
        <dbReference type="ARBA" id="ARBA00025067"/>
    </source>
</evidence>
<organism evidence="11 12">
    <name type="scientific">Sungkyunkwania multivorans</name>
    <dbReference type="NCBI Taxonomy" id="1173618"/>
    <lineage>
        <taxon>Bacteria</taxon>
        <taxon>Pseudomonadati</taxon>
        <taxon>Bacteroidota</taxon>
        <taxon>Flavobacteriia</taxon>
        <taxon>Flavobacteriales</taxon>
        <taxon>Flavobacteriaceae</taxon>
        <taxon>Sungkyunkwania</taxon>
    </lineage>
</organism>
<dbReference type="InterPro" id="IPR012259">
    <property type="entry name" value="DHFR"/>
</dbReference>
<comment type="similarity">
    <text evidence="2">Belongs to the dihydrofolate reductase family.</text>
</comment>
<feature type="domain" description="DHFR" evidence="10">
    <location>
        <begin position="148"/>
        <end position="306"/>
    </location>
</feature>
<dbReference type="PANTHER" id="PTHR48069:SF3">
    <property type="entry name" value="DIHYDROFOLATE REDUCTASE"/>
    <property type="match status" value="1"/>
</dbReference>
<protein>
    <recommendedName>
        <fullName evidence="3">dihydrofolate reductase</fullName>
        <ecNumber evidence="3">1.5.1.3</ecNumber>
    </recommendedName>
</protein>
<dbReference type="Pfam" id="PF13239">
    <property type="entry name" value="2TM"/>
    <property type="match status" value="1"/>
</dbReference>
<dbReference type="Gene3D" id="3.40.430.10">
    <property type="entry name" value="Dihydrofolate Reductase, subunit A"/>
    <property type="match status" value="1"/>
</dbReference>
<evidence type="ECO:0000256" key="8">
    <source>
        <dbReference type="SAM" id="Coils"/>
    </source>
</evidence>
<comment type="function">
    <text evidence="7">Key enzyme in folate metabolism. Catalyzes an essential reaction for de novo glycine and purine synthesis, and for DNA precursor synthesis.</text>
</comment>
<evidence type="ECO:0000256" key="5">
    <source>
        <dbReference type="ARBA" id="ARBA00022857"/>
    </source>
</evidence>
<dbReference type="InterPro" id="IPR001796">
    <property type="entry name" value="DHFR_dom"/>
</dbReference>
<keyword evidence="8" id="KW-0175">Coiled coil</keyword>
<keyword evidence="12" id="KW-1185">Reference proteome</keyword>
<evidence type="ECO:0000256" key="9">
    <source>
        <dbReference type="SAM" id="Phobius"/>
    </source>
</evidence>
<keyword evidence="5" id="KW-0521">NADP</keyword>
<sequence>MLFKKNKSTAIDSDQLELAQYAQNRIRQKKRLYYHFVFFIVGCIALLFVNLALDYGREVKPFGLNWSILAIAVWGTLFLAHLFDVFVTSRFMGAAWEHRQMQKLMVKQQERIQKLKTSLLNEEKLMAESEIQRDKLKLTASEPTKKQTITIIAAADENNAIGKDNDLIWHLSDDLKHFKELTKGHHVIMGRKTFESMPSALPNRTNVVITRRTDYSPENTIVVNSLKEALKVSQSDKQPFIIGGGEIYKQAMEFANRIELTRVHHEFEADTYFPEINESIWKVVDEKFHPKDEKHLFEFTFIRYERRDA</sequence>
<comment type="caution">
    <text evidence="11">The sequence shown here is derived from an EMBL/GenBank/DDBJ whole genome shotgun (WGS) entry which is preliminary data.</text>
</comment>
<dbReference type="SUPFAM" id="SSF53597">
    <property type="entry name" value="Dihydrofolate reductase-like"/>
    <property type="match status" value="1"/>
</dbReference>
<dbReference type="InterPro" id="IPR024072">
    <property type="entry name" value="DHFR-like_dom_sf"/>
</dbReference>
<feature type="transmembrane region" description="Helical" evidence="9">
    <location>
        <begin position="64"/>
        <end position="83"/>
    </location>
</feature>
<evidence type="ECO:0000256" key="4">
    <source>
        <dbReference type="ARBA" id="ARBA00022563"/>
    </source>
</evidence>
<evidence type="ECO:0000313" key="12">
    <source>
        <dbReference type="Proteomes" id="UP001596978"/>
    </source>
</evidence>
<evidence type="ECO:0000256" key="2">
    <source>
        <dbReference type="ARBA" id="ARBA00009539"/>
    </source>
</evidence>
<keyword evidence="6 11" id="KW-0560">Oxidoreductase</keyword>
<feature type="transmembrane region" description="Helical" evidence="9">
    <location>
        <begin position="32"/>
        <end position="52"/>
    </location>
</feature>
<dbReference type="PANTHER" id="PTHR48069">
    <property type="entry name" value="DIHYDROFOLATE REDUCTASE"/>
    <property type="match status" value="1"/>
</dbReference>
<dbReference type="EC" id="1.5.1.3" evidence="3"/>
<dbReference type="EMBL" id="JBHTJH010000010">
    <property type="protein sequence ID" value="MFD0862809.1"/>
    <property type="molecule type" value="Genomic_DNA"/>
</dbReference>
<dbReference type="InterPro" id="IPR025698">
    <property type="entry name" value="2TM_dom"/>
</dbReference>
<dbReference type="PRINTS" id="PR00070">
    <property type="entry name" value="DHFR"/>
</dbReference>
<proteinExistence type="inferred from homology"/>
<reference evidence="12" key="1">
    <citation type="journal article" date="2019" name="Int. J. Syst. Evol. Microbiol.">
        <title>The Global Catalogue of Microorganisms (GCM) 10K type strain sequencing project: providing services to taxonomists for standard genome sequencing and annotation.</title>
        <authorList>
            <consortium name="The Broad Institute Genomics Platform"/>
            <consortium name="The Broad Institute Genome Sequencing Center for Infectious Disease"/>
            <person name="Wu L."/>
            <person name="Ma J."/>
        </authorList>
    </citation>
    <scope>NUCLEOTIDE SEQUENCE [LARGE SCALE GENOMIC DNA]</scope>
    <source>
        <strain evidence="12">CCUG 62952</strain>
    </source>
</reference>
<feature type="coiled-coil region" evidence="8">
    <location>
        <begin position="98"/>
        <end position="132"/>
    </location>
</feature>
<evidence type="ECO:0000256" key="6">
    <source>
        <dbReference type="ARBA" id="ARBA00023002"/>
    </source>
</evidence>
<evidence type="ECO:0000259" key="10">
    <source>
        <dbReference type="PROSITE" id="PS51330"/>
    </source>
</evidence>